<keyword evidence="1" id="KW-0732">Signal</keyword>
<dbReference type="OrthoDB" id="193898at2759"/>
<evidence type="ECO:0000256" key="1">
    <source>
        <dbReference type="SAM" id="SignalP"/>
    </source>
</evidence>
<feature type="signal peptide" evidence="1">
    <location>
        <begin position="1"/>
        <end position="25"/>
    </location>
</feature>
<proteinExistence type="predicted"/>
<comment type="caution">
    <text evidence="2">The sequence shown here is derived from an EMBL/GenBank/DDBJ whole genome shotgun (WGS) entry which is preliminary data.</text>
</comment>
<dbReference type="EMBL" id="BRXY01000359">
    <property type="protein sequence ID" value="GMH89522.1"/>
    <property type="molecule type" value="Genomic_DNA"/>
</dbReference>
<evidence type="ECO:0000313" key="2">
    <source>
        <dbReference type="EMBL" id="GMH89522.1"/>
    </source>
</evidence>
<evidence type="ECO:0000313" key="3">
    <source>
        <dbReference type="Proteomes" id="UP001165085"/>
    </source>
</evidence>
<gene>
    <name evidence="2" type="ORF">TrST_g11350</name>
</gene>
<reference evidence="3" key="1">
    <citation type="journal article" date="2023" name="Commun. Biol.">
        <title>Genome analysis of Parmales, the sister group of diatoms, reveals the evolutionary specialization of diatoms from phago-mixotrophs to photoautotrophs.</title>
        <authorList>
            <person name="Ban H."/>
            <person name="Sato S."/>
            <person name="Yoshikawa S."/>
            <person name="Yamada K."/>
            <person name="Nakamura Y."/>
            <person name="Ichinomiya M."/>
            <person name="Sato N."/>
            <person name="Blanc-Mathieu R."/>
            <person name="Endo H."/>
            <person name="Kuwata A."/>
            <person name="Ogata H."/>
        </authorList>
    </citation>
    <scope>NUCLEOTIDE SEQUENCE [LARGE SCALE GENOMIC DNA]</scope>
    <source>
        <strain evidence="3">NIES 3701</strain>
    </source>
</reference>
<protein>
    <submittedName>
        <fullName evidence="2">Uncharacterized protein</fullName>
    </submittedName>
</protein>
<sequence>MKLSTTPTVLPKVLLLLSLLTSASSFAFHPVSPKVSPKVSPFSLSSAVYSSSDSSAPDPIYAKVGFSEDAMAKGLDPKMVLDKLGTRDDLVAKFLKDNKKFDQERAEEEVDRFMMDREMVEKYIAWEVKKSEPDFQKNARDEAFSDPSVIGLYAAWLVGGAGIAYFKNVIAGPKFASGEWEPIKIHIPEWVPGQDPAAHGEAVVGIFNDHANHFLG</sequence>
<dbReference type="Proteomes" id="UP001165085">
    <property type="component" value="Unassembled WGS sequence"/>
</dbReference>
<name>A0A9W7ESW7_9STRA</name>
<dbReference type="AlphaFoldDB" id="A0A9W7ESW7"/>
<organism evidence="2 3">
    <name type="scientific">Triparma strigata</name>
    <dbReference type="NCBI Taxonomy" id="1606541"/>
    <lineage>
        <taxon>Eukaryota</taxon>
        <taxon>Sar</taxon>
        <taxon>Stramenopiles</taxon>
        <taxon>Ochrophyta</taxon>
        <taxon>Bolidophyceae</taxon>
        <taxon>Parmales</taxon>
        <taxon>Triparmaceae</taxon>
        <taxon>Triparma</taxon>
    </lineage>
</organism>
<feature type="chain" id="PRO_5040916260" evidence="1">
    <location>
        <begin position="26"/>
        <end position="216"/>
    </location>
</feature>
<accession>A0A9W7ESW7</accession>
<keyword evidence="3" id="KW-1185">Reference proteome</keyword>